<dbReference type="InterPro" id="IPR015813">
    <property type="entry name" value="Pyrv/PenolPyrv_kinase-like_dom"/>
</dbReference>
<dbReference type="GO" id="GO:0016829">
    <property type="term" value="F:lyase activity"/>
    <property type="evidence" value="ECO:0007669"/>
    <property type="project" value="UniProtKB-KW"/>
</dbReference>
<dbReference type="Gene3D" id="3.20.20.60">
    <property type="entry name" value="Phosphoenolpyruvate-binding domains"/>
    <property type="match status" value="1"/>
</dbReference>
<dbReference type="PANTHER" id="PTHR32308:SF10">
    <property type="entry name" value="CITRATE LYASE SUBUNIT BETA"/>
    <property type="match status" value="1"/>
</dbReference>
<sequence>MRNTLTGYDVGALLYCPANAHTSIADSLVGQRFPTPFSLAFCLEDTVSADSVAEAERILQNTLERISAASRQHTFFLPPIFVRVRSPQQLLRLAETYAPYAGILAGFILPKFFLDNCGPYVAAIRSISQTASYVYMPIFESAAMIPPAARQTALAEIREQLDTVSGSILNVRVGGNDLSHAFGLRRPVDRTIYDLRPVADILIDIVTTFGDRYVVSGPVWEYYSGEGWDTGLRRELEMDLLNGFIGKTVIHPNQIPVVNEMLRVSVRDYADARAVLNWDAGSGRLVAASAGADRMNEYNTHFNWARKIVLRAERYGTRP</sequence>
<dbReference type="PANTHER" id="PTHR32308">
    <property type="entry name" value="LYASE BETA SUBUNIT, PUTATIVE (AFU_ORTHOLOGUE AFUA_4G13030)-RELATED"/>
    <property type="match status" value="1"/>
</dbReference>
<dbReference type="RefSeq" id="WP_204802439.1">
    <property type="nucleotide sequence ID" value="NZ_JACSNX010000002.1"/>
</dbReference>
<comment type="cofactor">
    <cofactor evidence="1">
        <name>Mg(2+)</name>
        <dbReference type="ChEBI" id="CHEBI:18420"/>
    </cofactor>
</comment>
<evidence type="ECO:0000256" key="2">
    <source>
        <dbReference type="ARBA" id="ARBA00022723"/>
    </source>
</evidence>
<accession>A0ABS2FS81</accession>
<dbReference type="SUPFAM" id="SSF51621">
    <property type="entry name" value="Phosphoenolpyruvate/pyruvate domain"/>
    <property type="match status" value="1"/>
</dbReference>
<dbReference type="PIRSF" id="PIRSF015582">
    <property type="entry name" value="Cit_lyase_B"/>
    <property type="match status" value="1"/>
</dbReference>
<evidence type="ECO:0000256" key="3">
    <source>
        <dbReference type="ARBA" id="ARBA00022842"/>
    </source>
</evidence>
<reference evidence="4 5" key="1">
    <citation type="journal article" date="2021" name="Sci. Rep.">
        <title>The distribution of antibiotic resistance genes in chicken gut microbiota commensals.</title>
        <authorList>
            <person name="Juricova H."/>
            <person name="Matiasovicova J."/>
            <person name="Kubasova T."/>
            <person name="Cejkova D."/>
            <person name="Rychlik I."/>
        </authorList>
    </citation>
    <scope>NUCLEOTIDE SEQUENCE [LARGE SCALE GENOMIC DNA]</scope>
    <source>
        <strain evidence="4 5">An411</strain>
    </source>
</reference>
<keyword evidence="4" id="KW-0456">Lyase</keyword>
<dbReference type="InterPro" id="IPR039480">
    <property type="entry name" value="C-C_Bond_Lyase-like"/>
</dbReference>
<dbReference type="InterPro" id="IPR040442">
    <property type="entry name" value="Pyrv_kinase-like_dom_sf"/>
</dbReference>
<comment type="caution">
    <text evidence="4">The sequence shown here is derived from an EMBL/GenBank/DDBJ whole genome shotgun (WGS) entry which is preliminary data.</text>
</comment>
<gene>
    <name evidence="4" type="ORF">H9X91_03235</name>
</gene>
<dbReference type="Pfam" id="PF15617">
    <property type="entry name" value="C-C_Bond_Lyase"/>
    <property type="match status" value="1"/>
</dbReference>
<protein>
    <submittedName>
        <fullName evidence="4">HpcH/HpaI aldolase/citrate lyase family protein</fullName>
    </submittedName>
</protein>
<dbReference type="InterPro" id="IPR011206">
    <property type="entry name" value="Citrate_lyase_beta/mcl1/mcl2"/>
</dbReference>
<evidence type="ECO:0000313" key="5">
    <source>
        <dbReference type="Proteomes" id="UP000719500"/>
    </source>
</evidence>
<keyword evidence="2" id="KW-0479">Metal-binding</keyword>
<dbReference type="Proteomes" id="UP000719500">
    <property type="component" value="Unassembled WGS sequence"/>
</dbReference>
<proteinExistence type="predicted"/>
<organism evidence="4 5">
    <name type="scientific">Oscillibacter valericigenes</name>
    <dbReference type="NCBI Taxonomy" id="351091"/>
    <lineage>
        <taxon>Bacteria</taxon>
        <taxon>Bacillati</taxon>
        <taxon>Bacillota</taxon>
        <taxon>Clostridia</taxon>
        <taxon>Eubacteriales</taxon>
        <taxon>Oscillospiraceae</taxon>
        <taxon>Oscillibacter</taxon>
    </lineage>
</organism>
<dbReference type="EMBL" id="JACSNX010000002">
    <property type="protein sequence ID" value="MBM6850449.1"/>
    <property type="molecule type" value="Genomic_DNA"/>
</dbReference>
<evidence type="ECO:0000256" key="1">
    <source>
        <dbReference type="ARBA" id="ARBA00001946"/>
    </source>
</evidence>
<keyword evidence="3" id="KW-0460">Magnesium</keyword>
<keyword evidence="5" id="KW-1185">Reference proteome</keyword>
<name>A0ABS2FS81_9FIRM</name>
<evidence type="ECO:0000313" key="4">
    <source>
        <dbReference type="EMBL" id="MBM6850449.1"/>
    </source>
</evidence>